<dbReference type="CDD" id="cd06170">
    <property type="entry name" value="LuxR_C_like"/>
    <property type="match status" value="1"/>
</dbReference>
<dbReference type="OrthoDB" id="3178131at2"/>
<dbReference type="PANTHER" id="PTHR16305:SF35">
    <property type="entry name" value="TRANSCRIPTIONAL ACTIVATOR DOMAIN"/>
    <property type="match status" value="1"/>
</dbReference>
<keyword evidence="2" id="KW-0067">ATP-binding</keyword>
<dbReference type="Pfam" id="PF13191">
    <property type="entry name" value="AAA_16"/>
    <property type="match status" value="1"/>
</dbReference>
<evidence type="ECO:0000313" key="4">
    <source>
        <dbReference type="EMBL" id="MPY59896.1"/>
    </source>
</evidence>
<dbReference type="InterPro" id="IPR000792">
    <property type="entry name" value="Tscrpt_reg_LuxR_C"/>
</dbReference>
<dbReference type="SMART" id="SM00421">
    <property type="entry name" value="HTH_LUXR"/>
    <property type="match status" value="1"/>
</dbReference>
<dbReference type="SUPFAM" id="SSF48452">
    <property type="entry name" value="TPR-like"/>
    <property type="match status" value="1"/>
</dbReference>
<evidence type="ECO:0000313" key="5">
    <source>
        <dbReference type="Proteomes" id="UP000400924"/>
    </source>
</evidence>
<dbReference type="GO" id="GO:0003677">
    <property type="term" value="F:DNA binding"/>
    <property type="evidence" value="ECO:0007669"/>
    <property type="project" value="InterPro"/>
</dbReference>
<dbReference type="InterPro" id="IPR041664">
    <property type="entry name" value="AAA_16"/>
</dbReference>
<protein>
    <submittedName>
        <fullName evidence="4">AAA family ATPase</fullName>
    </submittedName>
</protein>
<dbReference type="GO" id="GO:0005737">
    <property type="term" value="C:cytoplasm"/>
    <property type="evidence" value="ECO:0007669"/>
    <property type="project" value="TreeGrafter"/>
</dbReference>
<comment type="caution">
    <text evidence="4">The sequence shown here is derived from an EMBL/GenBank/DDBJ whole genome shotgun (WGS) entry which is preliminary data.</text>
</comment>
<dbReference type="EMBL" id="VJZC01000171">
    <property type="protein sequence ID" value="MPY59896.1"/>
    <property type="molecule type" value="Genomic_DNA"/>
</dbReference>
<sequence length="941" mass="100700">MAATSGLKREGEPPLVGRDLELALIREHLHGTGVRRAVLLRGPAGIGKTRLMYAALGEFGAETRVLTVKCQESGAAYGAVRALFAGLGLTGGDPAEHPWLAGSAALALPALTRDEPPDGVPTDVYGVMHGLYWLTASLAAERPLVLAVDDLQWCDEASLRWLGFLLWRAEDLSVAVILTLRTEVEHACPEVLGELAAACPTVDVGPLTEVAVRDMLGAALAVTPDAALVGRVMEITGGTPFLVELVACELRERAPVDGLGGDALRNGFGYGAVVRFHLDRLSPERLAVAKAIAILESDDIEPAAALAGTTPGPAACTVDTLRDAGLLSPDSLAYRHDLMRQAVLDATPPEERLALRKRAARLLNDFGRPTEQVAVQLMHLPEVPETWMVTVLRSAALGAERRGDPVTAGRYLSRALRRDPDDLDLLSESARVLAHTDHRTALSRLDHALSLTTDAHVRCHLVLQHVITSLGVQNSLHAFQLVNETLRMVESELGDSPADHAMRTLLEATALVSGLDEKSTVRRVSERFRHHVPPPGETAEERLLLGMLCVLGTLEGRPAADLVPAAVRALGVGDVSLGGWGALGSSFTLCLADEIKPVESTLTTLLEHAQERGQAWNSALTAATRAQMHIWIGNIAQALSDAQLAFDLVTRDLQVKSAVLPHCILAEVLVRRGDARGAEEVLGLIQRPRLDQFTVESHSYMISRARSRAALGDLEGALGHLLQCGDSLAEAGIGSPVMAPWWYDAAQVLADLGRHGEGQDVVDRVAPAVRRWGTPRAEGMLAIARGVLASGDTGIDELAEAASLLDGTPGRLEHARAEYLLGRRLLERGDAESARERLRRSIDIAVLCGDRMLLDQAVPALGAAGGRLRRGTESPTDALSGCQRQVAERAAAGATNREIAEALFLTRRTVEFHLTSVYRKLGIRGRDELAAVLADERKPSA</sequence>
<gene>
    <name evidence="4" type="ORF">FNH08_22825</name>
</gene>
<dbReference type="GO" id="GO:0004016">
    <property type="term" value="F:adenylate cyclase activity"/>
    <property type="evidence" value="ECO:0007669"/>
    <property type="project" value="TreeGrafter"/>
</dbReference>
<dbReference type="GO" id="GO:0005524">
    <property type="term" value="F:ATP binding"/>
    <property type="evidence" value="ECO:0007669"/>
    <property type="project" value="UniProtKB-KW"/>
</dbReference>
<dbReference type="AlphaFoldDB" id="A0A5N8XLG1"/>
<name>A0A5N8XLG1_9ACTN</name>
<dbReference type="Pfam" id="PF00196">
    <property type="entry name" value="GerE"/>
    <property type="match status" value="1"/>
</dbReference>
<dbReference type="InterPro" id="IPR027417">
    <property type="entry name" value="P-loop_NTPase"/>
</dbReference>
<dbReference type="SUPFAM" id="SSF52540">
    <property type="entry name" value="P-loop containing nucleoside triphosphate hydrolases"/>
    <property type="match status" value="1"/>
</dbReference>
<organism evidence="4 5">
    <name type="scientific">Streptomyces spongiae</name>
    <dbReference type="NCBI Taxonomy" id="565072"/>
    <lineage>
        <taxon>Bacteria</taxon>
        <taxon>Bacillati</taxon>
        <taxon>Actinomycetota</taxon>
        <taxon>Actinomycetes</taxon>
        <taxon>Kitasatosporales</taxon>
        <taxon>Streptomycetaceae</taxon>
        <taxon>Streptomyces</taxon>
    </lineage>
</organism>
<dbReference type="RefSeq" id="WP_152773354.1">
    <property type="nucleotide sequence ID" value="NZ_VJZC01000171.1"/>
</dbReference>
<dbReference type="Gene3D" id="1.25.40.10">
    <property type="entry name" value="Tetratricopeptide repeat domain"/>
    <property type="match status" value="1"/>
</dbReference>
<dbReference type="PRINTS" id="PR00038">
    <property type="entry name" value="HTHLUXR"/>
</dbReference>
<feature type="domain" description="HTH luxR-type" evidence="3">
    <location>
        <begin position="872"/>
        <end position="937"/>
    </location>
</feature>
<dbReference type="SUPFAM" id="SSF46894">
    <property type="entry name" value="C-terminal effector domain of the bipartite response regulators"/>
    <property type="match status" value="1"/>
</dbReference>
<evidence type="ECO:0000256" key="2">
    <source>
        <dbReference type="ARBA" id="ARBA00022840"/>
    </source>
</evidence>
<keyword evidence="1" id="KW-0547">Nucleotide-binding</keyword>
<dbReference type="InterPro" id="IPR016032">
    <property type="entry name" value="Sig_transdc_resp-reg_C-effctor"/>
</dbReference>
<proteinExistence type="predicted"/>
<dbReference type="PROSITE" id="PS00622">
    <property type="entry name" value="HTH_LUXR_1"/>
    <property type="match status" value="1"/>
</dbReference>
<dbReference type="Proteomes" id="UP000400924">
    <property type="component" value="Unassembled WGS sequence"/>
</dbReference>
<dbReference type="GO" id="GO:0006355">
    <property type="term" value="P:regulation of DNA-templated transcription"/>
    <property type="evidence" value="ECO:0007669"/>
    <property type="project" value="InterPro"/>
</dbReference>
<evidence type="ECO:0000256" key="1">
    <source>
        <dbReference type="ARBA" id="ARBA00022741"/>
    </source>
</evidence>
<dbReference type="Gene3D" id="1.10.10.10">
    <property type="entry name" value="Winged helix-like DNA-binding domain superfamily/Winged helix DNA-binding domain"/>
    <property type="match status" value="1"/>
</dbReference>
<dbReference type="PANTHER" id="PTHR16305">
    <property type="entry name" value="TESTICULAR SOLUBLE ADENYLYL CYCLASE"/>
    <property type="match status" value="1"/>
</dbReference>
<reference evidence="4 5" key="1">
    <citation type="submission" date="2019-07" db="EMBL/GenBank/DDBJ databases">
        <title>New species of Amycolatopsis and Streptomyces.</title>
        <authorList>
            <person name="Duangmal K."/>
            <person name="Teo W.F.A."/>
            <person name="Lipun K."/>
        </authorList>
    </citation>
    <scope>NUCLEOTIDE SEQUENCE [LARGE SCALE GENOMIC DNA]</scope>
    <source>
        <strain evidence="4 5">NBRC 106415</strain>
    </source>
</reference>
<keyword evidence="5" id="KW-1185">Reference proteome</keyword>
<dbReference type="InterPro" id="IPR036388">
    <property type="entry name" value="WH-like_DNA-bd_sf"/>
</dbReference>
<accession>A0A5N8XLG1</accession>
<evidence type="ECO:0000259" key="3">
    <source>
        <dbReference type="PROSITE" id="PS50043"/>
    </source>
</evidence>
<dbReference type="PROSITE" id="PS50043">
    <property type="entry name" value="HTH_LUXR_2"/>
    <property type="match status" value="1"/>
</dbReference>
<dbReference type="InterPro" id="IPR011990">
    <property type="entry name" value="TPR-like_helical_dom_sf"/>
</dbReference>